<proteinExistence type="predicted"/>
<accession>A0A9W9Q0K8</accession>
<dbReference type="Gene3D" id="3.40.50.1820">
    <property type="entry name" value="alpha/beta hydrolase"/>
    <property type="match status" value="1"/>
</dbReference>
<keyword evidence="5" id="KW-1185">Reference proteome</keyword>
<dbReference type="PANTHER" id="PTHR48070:SF6">
    <property type="entry name" value="ESTERASE OVCA2"/>
    <property type="match status" value="1"/>
</dbReference>
<comment type="caution">
    <text evidence="4">The sequence shown here is derived from an EMBL/GenBank/DDBJ whole genome shotgun (WGS) entry which is preliminary data.</text>
</comment>
<evidence type="ECO:0000259" key="2">
    <source>
        <dbReference type="Pfam" id="PF03959"/>
    </source>
</evidence>
<feature type="domain" description="Serine hydrolase" evidence="2">
    <location>
        <begin position="2"/>
        <end position="124"/>
    </location>
</feature>
<dbReference type="SUPFAM" id="SSF53474">
    <property type="entry name" value="alpha/beta-Hydrolases"/>
    <property type="match status" value="1"/>
</dbReference>
<dbReference type="InterPro" id="IPR050593">
    <property type="entry name" value="LovG"/>
</dbReference>
<evidence type="ECO:0000313" key="5">
    <source>
        <dbReference type="Proteomes" id="UP001147746"/>
    </source>
</evidence>
<dbReference type="Proteomes" id="UP001147746">
    <property type="component" value="Unassembled WGS sequence"/>
</dbReference>
<dbReference type="InterPro" id="IPR029058">
    <property type="entry name" value="AB_hydrolase_fold"/>
</dbReference>
<dbReference type="GO" id="GO:0016787">
    <property type="term" value="F:hydrolase activity"/>
    <property type="evidence" value="ECO:0007669"/>
    <property type="project" value="UniProtKB-KW"/>
</dbReference>
<dbReference type="GO" id="GO:0017000">
    <property type="term" value="P:antibiotic biosynthetic process"/>
    <property type="evidence" value="ECO:0007669"/>
    <property type="project" value="UniProtKB-ARBA"/>
</dbReference>
<evidence type="ECO:0000313" key="4">
    <source>
        <dbReference type="EMBL" id="KAJ5318680.1"/>
    </source>
</evidence>
<name>A0A9W9Q0K8_9EURO</name>
<gene>
    <name evidence="3" type="ORF">N7476_004796</name>
    <name evidence="4" type="ORF">N7476_005100</name>
</gene>
<dbReference type="GO" id="GO:0005737">
    <property type="term" value="C:cytoplasm"/>
    <property type="evidence" value="ECO:0007669"/>
    <property type="project" value="TreeGrafter"/>
</dbReference>
<sequence length="146" mass="16316">MSYQVLKVLMLHGHQQSAEIFQPKTSYIQGAFHKFASDRAIAFDFHYMSGILPADPDREEGNDQWVWGYGDPHDGEIKKIERSIQHILGTLARDGPFAGIVGFSSGAAMAAIIASLLEKPENISKVDWKVRQPPIVYPSRTMDNQS</sequence>
<dbReference type="PANTHER" id="PTHR48070">
    <property type="entry name" value="ESTERASE OVCA2"/>
    <property type="match status" value="1"/>
</dbReference>
<dbReference type="InterPro" id="IPR005645">
    <property type="entry name" value="FSH-like_dom"/>
</dbReference>
<keyword evidence="1" id="KW-0378">Hydrolase</keyword>
<reference evidence="4" key="2">
    <citation type="journal article" date="2023" name="IMA Fungus">
        <title>Comparative genomic study of the Penicillium genus elucidates a diverse pangenome and 15 lateral gene transfer events.</title>
        <authorList>
            <person name="Petersen C."/>
            <person name="Sorensen T."/>
            <person name="Nielsen M.R."/>
            <person name="Sondergaard T.E."/>
            <person name="Sorensen J.L."/>
            <person name="Fitzpatrick D.A."/>
            <person name="Frisvad J.C."/>
            <person name="Nielsen K.L."/>
        </authorList>
    </citation>
    <scope>NUCLEOTIDE SEQUENCE</scope>
    <source>
        <strain evidence="4">IBT 21472</strain>
    </source>
</reference>
<protein>
    <recommendedName>
        <fullName evidence="2">Serine hydrolase domain-containing protein</fullName>
    </recommendedName>
</protein>
<dbReference type="EMBL" id="JAPZBO010000004">
    <property type="protein sequence ID" value="KAJ5318680.1"/>
    <property type="molecule type" value="Genomic_DNA"/>
</dbReference>
<dbReference type="GO" id="GO:0005634">
    <property type="term" value="C:nucleus"/>
    <property type="evidence" value="ECO:0007669"/>
    <property type="project" value="TreeGrafter"/>
</dbReference>
<evidence type="ECO:0000256" key="1">
    <source>
        <dbReference type="ARBA" id="ARBA00022801"/>
    </source>
</evidence>
<organism evidence="4 5">
    <name type="scientific">Penicillium atrosanguineum</name>
    <dbReference type="NCBI Taxonomy" id="1132637"/>
    <lineage>
        <taxon>Eukaryota</taxon>
        <taxon>Fungi</taxon>
        <taxon>Dikarya</taxon>
        <taxon>Ascomycota</taxon>
        <taxon>Pezizomycotina</taxon>
        <taxon>Eurotiomycetes</taxon>
        <taxon>Eurotiomycetidae</taxon>
        <taxon>Eurotiales</taxon>
        <taxon>Aspergillaceae</taxon>
        <taxon>Penicillium</taxon>
    </lineage>
</organism>
<dbReference type="EMBL" id="JAPZBO010000004">
    <property type="protein sequence ID" value="KAJ5318376.1"/>
    <property type="molecule type" value="Genomic_DNA"/>
</dbReference>
<dbReference type="Pfam" id="PF03959">
    <property type="entry name" value="FSH1"/>
    <property type="match status" value="1"/>
</dbReference>
<dbReference type="AlphaFoldDB" id="A0A9W9Q0K8"/>
<dbReference type="GO" id="GO:0072330">
    <property type="term" value="P:monocarboxylic acid biosynthetic process"/>
    <property type="evidence" value="ECO:0007669"/>
    <property type="project" value="UniProtKB-ARBA"/>
</dbReference>
<evidence type="ECO:0000313" key="3">
    <source>
        <dbReference type="EMBL" id="KAJ5318376.1"/>
    </source>
</evidence>
<reference evidence="4" key="1">
    <citation type="submission" date="2022-12" db="EMBL/GenBank/DDBJ databases">
        <authorList>
            <person name="Petersen C."/>
        </authorList>
    </citation>
    <scope>NUCLEOTIDE SEQUENCE</scope>
    <source>
        <strain evidence="4">IBT 21472</strain>
    </source>
</reference>